<dbReference type="PANTHER" id="PTHR45756">
    <property type="entry name" value="PALMITOYLTRANSFERASE"/>
    <property type="match status" value="1"/>
</dbReference>
<dbReference type="SUPFAM" id="SSF56112">
    <property type="entry name" value="Protein kinase-like (PK-like)"/>
    <property type="match status" value="1"/>
</dbReference>
<protein>
    <submittedName>
        <fullName evidence="2">Tyrosine kinase, putative</fullName>
    </submittedName>
</protein>
<dbReference type="KEGG" id="eiv:EIN_238390"/>
<feature type="domain" description="Serine-threonine/tyrosine-protein kinase catalytic" evidence="1">
    <location>
        <begin position="1"/>
        <end position="76"/>
    </location>
</feature>
<dbReference type="Pfam" id="PF07714">
    <property type="entry name" value="PK_Tyr_Ser-Thr"/>
    <property type="match status" value="1"/>
</dbReference>
<dbReference type="InterPro" id="IPR001245">
    <property type="entry name" value="Ser-Thr/Tyr_kinase_cat_dom"/>
</dbReference>
<feature type="non-terminal residue" evidence="2">
    <location>
        <position position="1"/>
    </location>
</feature>
<name>A0A0A1UCI1_ENTIV</name>
<organism evidence="2 3">
    <name type="scientific">Entamoeba invadens IP1</name>
    <dbReference type="NCBI Taxonomy" id="370355"/>
    <lineage>
        <taxon>Eukaryota</taxon>
        <taxon>Amoebozoa</taxon>
        <taxon>Evosea</taxon>
        <taxon>Archamoebae</taxon>
        <taxon>Mastigamoebida</taxon>
        <taxon>Entamoebidae</taxon>
        <taxon>Entamoeba</taxon>
    </lineage>
</organism>
<proteinExistence type="predicted"/>
<dbReference type="VEuPathDB" id="AmoebaDB:EIN_238390"/>
<sequence length="81" mass="9846">ADIYSFAITMFETISWREAYPKSEFKYPWKIADFVNGGNRLQKLDCMTNEQYELISNCWEHEKEERITIETVREKLQNMMR</sequence>
<dbReference type="PANTHER" id="PTHR45756:SF1">
    <property type="entry name" value="PROTEIN KINASE DOMAIN CONTAINING PROTEIN"/>
    <property type="match status" value="1"/>
</dbReference>
<dbReference type="Proteomes" id="UP000014680">
    <property type="component" value="Unassembled WGS sequence"/>
</dbReference>
<dbReference type="RefSeq" id="XP_004260390.1">
    <property type="nucleotide sequence ID" value="XM_004260342.1"/>
</dbReference>
<evidence type="ECO:0000313" key="2">
    <source>
        <dbReference type="EMBL" id="ELP93619.1"/>
    </source>
</evidence>
<evidence type="ECO:0000313" key="3">
    <source>
        <dbReference type="Proteomes" id="UP000014680"/>
    </source>
</evidence>
<reference evidence="2 3" key="1">
    <citation type="submission" date="2012-10" db="EMBL/GenBank/DDBJ databases">
        <authorList>
            <person name="Zafar N."/>
            <person name="Inman J."/>
            <person name="Hall N."/>
            <person name="Lorenzi H."/>
            <person name="Caler E."/>
        </authorList>
    </citation>
    <scope>NUCLEOTIDE SEQUENCE [LARGE SCALE GENOMIC DNA]</scope>
    <source>
        <strain evidence="2 3">IP1</strain>
    </source>
</reference>
<dbReference type="AlphaFoldDB" id="A0A0A1UCI1"/>
<evidence type="ECO:0000259" key="1">
    <source>
        <dbReference type="Pfam" id="PF07714"/>
    </source>
</evidence>
<dbReference type="InterPro" id="IPR053215">
    <property type="entry name" value="TKL_Ser/Thr_kinase"/>
</dbReference>
<dbReference type="Gene3D" id="1.10.510.10">
    <property type="entry name" value="Transferase(Phosphotransferase) domain 1"/>
    <property type="match status" value="1"/>
</dbReference>
<dbReference type="GeneID" id="14892609"/>
<dbReference type="EMBL" id="KB206281">
    <property type="protein sequence ID" value="ELP93619.1"/>
    <property type="molecule type" value="Genomic_DNA"/>
</dbReference>
<dbReference type="GO" id="GO:0004672">
    <property type="term" value="F:protein kinase activity"/>
    <property type="evidence" value="ECO:0007669"/>
    <property type="project" value="InterPro"/>
</dbReference>
<keyword evidence="3" id="KW-1185">Reference proteome</keyword>
<dbReference type="InterPro" id="IPR011009">
    <property type="entry name" value="Kinase-like_dom_sf"/>
</dbReference>
<keyword evidence="2" id="KW-0808">Transferase</keyword>
<gene>
    <name evidence="2" type="ORF">EIN_238390</name>
</gene>
<keyword evidence="2" id="KW-0418">Kinase</keyword>
<accession>A0A0A1UCI1</accession>